<evidence type="ECO:0000256" key="1">
    <source>
        <dbReference type="SAM" id="MobiDB-lite"/>
    </source>
</evidence>
<feature type="transmembrane region" description="Helical" evidence="2">
    <location>
        <begin position="89"/>
        <end position="114"/>
    </location>
</feature>
<proteinExistence type="predicted"/>
<keyword evidence="2" id="KW-0472">Membrane</keyword>
<name>A0A8J2NN37_9HEXA</name>
<feature type="non-terminal residue" evidence="3">
    <location>
        <position position="1"/>
    </location>
</feature>
<gene>
    <name evidence="3" type="ORF">AFUS01_LOCUS2405</name>
</gene>
<feature type="non-terminal residue" evidence="3">
    <location>
        <position position="119"/>
    </location>
</feature>
<feature type="region of interest" description="Disordered" evidence="1">
    <location>
        <begin position="18"/>
        <end position="60"/>
    </location>
</feature>
<evidence type="ECO:0000313" key="4">
    <source>
        <dbReference type="Proteomes" id="UP000708208"/>
    </source>
</evidence>
<sequence length="119" mass="12747">GNNETLSITNLTEIILKPIETPSSNGSDGNSTTPQPVPADSFNKDTSILSKPVLEHENNSVDAKEFAGSARPPEANKEDLPELDDNSTVTIATVIPIVVVFGIVPILLTALWLLKKRSK</sequence>
<dbReference type="AlphaFoldDB" id="A0A8J2NN37"/>
<organism evidence="3 4">
    <name type="scientific">Allacma fusca</name>
    <dbReference type="NCBI Taxonomy" id="39272"/>
    <lineage>
        <taxon>Eukaryota</taxon>
        <taxon>Metazoa</taxon>
        <taxon>Ecdysozoa</taxon>
        <taxon>Arthropoda</taxon>
        <taxon>Hexapoda</taxon>
        <taxon>Collembola</taxon>
        <taxon>Symphypleona</taxon>
        <taxon>Sminthuridae</taxon>
        <taxon>Allacma</taxon>
    </lineage>
</organism>
<evidence type="ECO:0000313" key="3">
    <source>
        <dbReference type="EMBL" id="CAG7676196.1"/>
    </source>
</evidence>
<feature type="compositionally biased region" description="Polar residues" evidence="1">
    <location>
        <begin position="21"/>
        <end position="34"/>
    </location>
</feature>
<accession>A0A8J2NN37</accession>
<reference evidence="3" key="1">
    <citation type="submission" date="2021-06" db="EMBL/GenBank/DDBJ databases">
        <authorList>
            <person name="Hodson N. C."/>
            <person name="Mongue J. A."/>
            <person name="Jaron S. K."/>
        </authorList>
    </citation>
    <scope>NUCLEOTIDE SEQUENCE</scope>
</reference>
<keyword evidence="2" id="KW-0812">Transmembrane</keyword>
<dbReference type="Proteomes" id="UP000708208">
    <property type="component" value="Unassembled WGS sequence"/>
</dbReference>
<comment type="caution">
    <text evidence="3">The sequence shown here is derived from an EMBL/GenBank/DDBJ whole genome shotgun (WGS) entry which is preliminary data.</text>
</comment>
<dbReference type="EMBL" id="CAJVCH010013727">
    <property type="protein sequence ID" value="CAG7676196.1"/>
    <property type="molecule type" value="Genomic_DNA"/>
</dbReference>
<keyword evidence="2" id="KW-1133">Transmembrane helix</keyword>
<evidence type="ECO:0000256" key="2">
    <source>
        <dbReference type="SAM" id="Phobius"/>
    </source>
</evidence>
<keyword evidence="4" id="KW-1185">Reference proteome</keyword>
<protein>
    <submittedName>
        <fullName evidence="3">Uncharacterized protein</fullName>
    </submittedName>
</protein>